<evidence type="ECO:0000256" key="8">
    <source>
        <dbReference type="ARBA" id="ARBA00022741"/>
    </source>
</evidence>
<dbReference type="InterPro" id="IPR013656">
    <property type="entry name" value="PAS_4"/>
</dbReference>
<dbReference type="AlphaFoldDB" id="A0A437M4E8"/>
<keyword evidence="14" id="KW-1185">Reference proteome</keyword>
<dbReference type="InterPro" id="IPR000700">
    <property type="entry name" value="PAS-assoc_C"/>
</dbReference>
<evidence type="ECO:0000313" key="13">
    <source>
        <dbReference type="EMBL" id="RVT92433.1"/>
    </source>
</evidence>
<evidence type="ECO:0000256" key="5">
    <source>
        <dbReference type="ARBA" id="ARBA00022643"/>
    </source>
</evidence>
<evidence type="ECO:0000256" key="9">
    <source>
        <dbReference type="ARBA" id="ARBA00022777"/>
    </source>
</evidence>
<gene>
    <name evidence="13" type="ORF">EOD43_00410</name>
</gene>
<dbReference type="InterPro" id="IPR035965">
    <property type="entry name" value="PAS-like_dom_sf"/>
</dbReference>
<comment type="caution">
    <text evidence="13">The sequence shown here is derived from an EMBL/GenBank/DDBJ whole genome shotgun (WGS) entry which is preliminary data.</text>
</comment>
<dbReference type="Gene3D" id="3.30.450.20">
    <property type="entry name" value="PAS domain"/>
    <property type="match status" value="1"/>
</dbReference>
<keyword evidence="9" id="KW-0418">Kinase</keyword>
<dbReference type="EC" id="2.7.13.3" evidence="2"/>
<accession>A0A437M4E8</accession>
<evidence type="ECO:0000256" key="1">
    <source>
        <dbReference type="ARBA" id="ARBA00000085"/>
    </source>
</evidence>
<evidence type="ECO:0000256" key="7">
    <source>
        <dbReference type="ARBA" id="ARBA00022737"/>
    </source>
</evidence>
<dbReference type="PROSITE" id="PS50113">
    <property type="entry name" value="PAC"/>
    <property type="match status" value="1"/>
</dbReference>
<evidence type="ECO:0000256" key="6">
    <source>
        <dbReference type="ARBA" id="ARBA00022679"/>
    </source>
</evidence>
<dbReference type="NCBIfam" id="TIGR00229">
    <property type="entry name" value="sensory_box"/>
    <property type="match status" value="1"/>
</dbReference>
<dbReference type="RefSeq" id="WP_127740031.1">
    <property type="nucleotide sequence ID" value="NZ_SACN01000001.1"/>
</dbReference>
<evidence type="ECO:0000256" key="11">
    <source>
        <dbReference type="ARBA" id="ARBA00023026"/>
    </source>
</evidence>
<evidence type="ECO:0000256" key="2">
    <source>
        <dbReference type="ARBA" id="ARBA00012438"/>
    </source>
</evidence>
<keyword evidence="10" id="KW-0067">ATP-binding</keyword>
<dbReference type="GO" id="GO:0005524">
    <property type="term" value="F:ATP binding"/>
    <property type="evidence" value="ECO:0007669"/>
    <property type="project" value="UniProtKB-KW"/>
</dbReference>
<evidence type="ECO:0000256" key="10">
    <source>
        <dbReference type="ARBA" id="ARBA00022840"/>
    </source>
</evidence>
<evidence type="ECO:0000256" key="3">
    <source>
        <dbReference type="ARBA" id="ARBA00022553"/>
    </source>
</evidence>
<dbReference type="Pfam" id="PF08448">
    <property type="entry name" value="PAS_4"/>
    <property type="match status" value="1"/>
</dbReference>
<keyword evidence="5" id="KW-0288">FMN</keyword>
<sequence>MTKTLHPDVPAPVRSLSIATLASVLDQSVDCVKLLNIDGCLEYMNANGQCAMEIDDISAMLGAEWSSLWPEETRPVILDACERVRRGEAVRFDAYCPTAKGNPRWWNVSVSAVRSDDGEVTGLLSVSRDVTDATITRQALEVTTAEMRHRLKNSYAMIGGLMSGMARGTPDREVFADEMVTRLTGLASSQTLFASRENAPCRISDLIPALVDAFDTAHCSVTIDTIADCEVDQGRADAIALVLGELAVNSSKHGAIRHGGSVSVGASTATGNVVISWTELSNGIVHAHSRDGGQGMKLMDRIVRARKGDLNVAWIDRGLTVKVTFPTSA</sequence>
<dbReference type="SMART" id="SM00911">
    <property type="entry name" value="HWE_HK"/>
    <property type="match status" value="1"/>
</dbReference>
<keyword evidence="6" id="KW-0808">Transferase</keyword>
<dbReference type="OrthoDB" id="9760752at2"/>
<dbReference type="Gene3D" id="3.30.565.10">
    <property type="entry name" value="Histidine kinase-like ATPase, C-terminal domain"/>
    <property type="match status" value="1"/>
</dbReference>
<dbReference type="Pfam" id="PF07536">
    <property type="entry name" value="HWE_HK"/>
    <property type="match status" value="1"/>
</dbReference>
<keyword evidence="8" id="KW-0547">Nucleotide-binding</keyword>
<name>A0A437M4E8_9SPHN</name>
<dbReference type="PANTHER" id="PTHR41523:SF8">
    <property type="entry name" value="ETHYLENE RESPONSE SENSOR PROTEIN"/>
    <property type="match status" value="1"/>
</dbReference>
<dbReference type="SUPFAM" id="SSF55874">
    <property type="entry name" value="ATPase domain of HSP90 chaperone/DNA topoisomerase II/histidine kinase"/>
    <property type="match status" value="1"/>
</dbReference>
<dbReference type="EMBL" id="SACN01000001">
    <property type="protein sequence ID" value="RVT92433.1"/>
    <property type="molecule type" value="Genomic_DNA"/>
</dbReference>
<dbReference type="InterPro" id="IPR011102">
    <property type="entry name" value="Sig_transdc_His_kinase_HWE"/>
</dbReference>
<comment type="catalytic activity">
    <reaction evidence="1">
        <text>ATP + protein L-histidine = ADP + protein N-phospho-L-histidine.</text>
        <dbReference type="EC" id="2.7.13.3"/>
    </reaction>
</comment>
<evidence type="ECO:0000259" key="12">
    <source>
        <dbReference type="PROSITE" id="PS50113"/>
    </source>
</evidence>
<dbReference type="CDD" id="cd00130">
    <property type="entry name" value="PAS"/>
    <property type="match status" value="1"/>
</dbReference>
<dbReference type="InterPro" id="IPR036890">
    <property type="entry name" value="HATPase_C_sf"/>
</dbReference>
<dbReference type="GO" id="GO:0004673">
    <property type="term" value="F:protein histidine kinase activity"/>
    <property type="evidence" value="ECO:0007669"/>
    <property type="project" value="UniProtKB-EC"/>
</dbReference>
<dbReference type="Proteomes" id="UP000282971">
    <property type="component" value="Unassembled WGS sequence"/>
</dbReference>
<feature type="domain" description="PAC" evidence="12">
    <location>
        <begin position="86"/>
        <end position="142"/>
    </location>
</feature>
<organism evidence="13 14">
    <name type="scientific">Sphingomonas crocodyli</name>
    <dbReference type="NCBI Taxonomy" id="1979270"/>
    <lineage>
        <taxon>Bacteria</taxon>
        <taxon>Pseudomonadati</taxon>
        <taxon>Pseudomonadota</taxon>
        <taxon>Alphaproteobacteria</taxon>
        <taxon>Sphingomonadales</taxon>
        <taxon>Sphingomonadaceae</taxon>
        <taxon>Sphingomonas</taxon>
    </lineage>
</organism>
<keyword evidence="7" id="KW-0677">Repeat</keyword>
<evidence type="ECO:0000313" key="14">
    <source>
        <dbReference type="Proteomes" id="UP000282971"/>
    </source>
</evidence>
<keyword evidence="3" id="KW-0597">Phosphoprotein</keyword>
<proteinExistence type="predicted"/>
<protein>
    <recommendedName>
        <fullName evidence="2">histidine kinase</fullName>
        <ecNumber evidence="2">2.7.13.3</ecNumber>
    </recommendedName>
</protein>
<evidence type="ECO:0000256" key="4">
    <source>
        <dbReference type="ARBA" id="ARBA00022630"/>
    </source>
</evidence>
<reference evidence="13 14" key="1">
    <citation type="submission" date="2019-01" db="EMBL/GenBank/DDBJ databases">
        <authorList>
            <person name="Chen W.-M."/>
        </authorList>
    </citation>
    <scope>NUCLEOTIDE SEQUENCE [LARGE SCALE GENOMIC DNA]</scope>
    <source>
        <strain evidence="13 14">CCP-7</strain>
    </source>
</reference>
<keyword evidence="11" id="KW-0843">Virulence</keyword>
<dbReference type="InterPro" id="IPR000014">
    <property type="entry name" value="PAS"/>
</dbReference>
<keyword evidence="4" id="KW-0285">Flavoprotein</keyword>
<dbReference type="PANTHER" id="PTHR41523">
    <property type="entry name" value="TWO-COMPONENT SYSTEM SENSOR PROTEIN"/>
    <property type="match status" value="1"/>
</dbReference>
<dbReference type="SUPFAM" id="SSF55785">
    <property type="entry name" value="PYP-like sensor domain (PAS domain)"/>
    <property type="match status" value="1"/>
</dbReference>